<dbReference type="KEGG" id="tsa:AciPR4_0787"/>
<dbReference type="Proteomes" id="UP000006844">
    <property type="component" value="Chromosome"/>
</dbReference>
<proteinExistence type="predicted"/>
<dbReference type="RefSeq" id="WP_013567353.1">
    <property type="nucleotide sequence ID" value="NC_014963.1"/>
</dbReference>
<feature type="region of interest" description="Disordered" evidence="1">
    <location>
        <begin position="103"/>
        <end position="130"/>
    </location>
</feature>
<dbReference type="EMBL" id="CP002467">
    <property type="protein sequence ID" value="ADV81620.1"/>
    <property type="molecule type" value="Genomic_DNA"/>
</dbReference>
<dbReference type="InterPro" id="IPR002035">
    <property type="entry name" value="VWF_A"/>
</dbReference>
<gene>
    <name evidence="3" type="ordered locus">AciPR4_0787</name>
</gene>
<accession>E8V6F5</accession>
<protein>
    <recommendedName>
        <fullName evidence="2">VWFA domain-containing protein</fullName>
    </recommendedName>
</protein>
<dbReference type="eggNOG" id="COG4867">
    <property type="taxonomic scope" value="Bacteria"/>
</dbReference>
<evidence type="ECO:0000313" key="3">
    <source>
        <dbReference type="EMBL" id="ADV81620.1"/>
    </source>
</evidence>
<dbReference type="Gene3D" id="3.40.50.410">
    <property type="entry name" value="von Willebrand factor, type A domain"/>
    <property type="match status" value="1"/>
</dbReference>
<organism evidence="3 4">
    <name type="scientific">Terriglobus saanensis (strain ATCC BAA-1853 / DSM 23119 / SP1PR4)</name>
    <dbReference type="NCBI Taxonomy" id="401053"/>
    <lineage>
        <taxon>Bacteria</taxon>
        <taxon>Pseudomonadati</taxon>
        <taxon>Acidobacteriota</taxon>
        <taxon>Terriglobia</taxon>
        <taxon>Terriglobales</taxon>
        <taxon>Acidobacteriaceae</taxon>
        <taxon>Terriglobus</taxon>
    </lineage>
</organism>
<evidence type="ECO:0000313" key="4">
    <source>
        <dbReference type="Proteomes" id="UP000006844"/>
    </source>
</evidence>
<keyword evidence="4" id="KW-1185">Reference proteome</keyword>
<dbReference type="InterPro" id="IPR036465">
    <property type="entry name" value="vWFA_dom_sf"/>
</dbReference>
<evidence type="ECO:0000259" key="2">
    <source>
        <dbReference type="Pfam" id="PF13519"/>
    </source>
</evidence>
<dbReference type="AlphaFoldDB" id="E8V6F5"/>
<dbReference type="STRING" id="401053.AciPR4_0787"/>
<dbReference type="Pfam" id="PF13519">
    <property type="entry name" value="VWA_2"/>
    <property type="match status" value="1"/>
</dbReference>
<dbReference type="SUPFAM" id="SSF53300">
    <property type="entry name" value="vWA-like"/>
    <property type="match status" value="1"/>
</dbReference>
<reference evidence="3 4" key="1">
    <citation type="journal article" date="2012" name="Stand. Genomic Sci.">
        <title>Complete genome sequence of Terriglobus saanensis type strain SP1PR4(T), an Acidobacteria from tundra soil.</title>
        <authorList>
            <person name="Rawat S.R."/>
            <person name="Mannisto M.K."/>
            <person name="Starovoytov V."/>
            <person name="Goodwin L."/>
            <person name="Nolan M."/>
            <person name="Hauser L."/>
            <person name="Land M."/>
            <person name="Davenport K.W."/>
            <person name="Woyke T."/>
            <person name="Haggblom M.M."/>
        </authorList>
    </citation>
    <scope>NUCLEOTIDE SEQUENCE</scope>
    <source>
        <strain evidence="4">ATCC BAA-1853 / DSM 23119 / SP1PR4</strain>
    </source>
</reference>
<name>E8V6F5_TERSS</name>
<dbReference type="CDD" id="cd00198">
    <property type="entry name" value="vWFA"/>
    <property type="match status" value="1"/>
</dbReference>
<dbReference type="HOGENOM" id="CLU_055391_0_0_0"/>
<dbReference type="OrthoDB" id="9766126at2"/>
<feature type="domain" description="VWFA" evidence="2">
    <location>
        <begin position="227"/>
        <end position="325"/>
    </location>
</feature>
<feature type="compositionally biased region" description="Polar residues" evidence="1">
    <location>
        <begin position="103"/>
        <end position="116"/>
    </location>
</feature>
<sequence length="416" mass="46955">MKRTRYTKFNGDLASSLGLEDLMEALSDFLLDSGFQDPMSQFQELDGDHNMENLREAIRQVLEDGSFLDMEAQEQYEAMSEEQREEMIDQLVERLEQGNFIQQEQGDPSETQSSSGPGEIQQPAPPQGEARFNVTDKSMDFLSYKSLRDLLGGMGRANMGRHDTRYEASGIESSGSSKPYEFGDTMNLDVNATLSSALQREGLGLPLNIEYSDLHIHQSEYQSSCATVVMLDCSHSMILYGEDRFTPAKRVAMALSHLIRTQFPGDSLHLVLFHDSAEEMPIQQVARVRVGPWYTNTREGLRVAQRILARSNKDMKQIVMITDGKPSALTLPDGRIYKNAFGLDPIVLSETLEEVARCKRASIVINTFMLAQDFALMQFVQKVSAMCRGKAYFTTPDKLGSYLLMDFMNRRMKTIH</sequence>
<evidence type="ECO:0000256" key="1">
    <source>
        <dbReference type="SAM" id="MobiDB-lite"/>
    </source>
</evidence>